<evidence type="ECO:0000313" key="23">
    <source>
        <dbReference type="EMBL" id="RYR43279.1"/>
    </source>
</evidence>
<keyword evidence="8" id="KW-0001">2Fe-2S</keyword>
<dbReference type="Gene3D" id="2.102.10.10">
    <property type="entry name" value="Rieske [2Fe-2S] iron-sulphur domain"/>
    <property type="match status" value="1"/>
</dbReference>
<dbReference type="AlphaFoldDB" id="A0A445BX16"/>
<dbReference type="EMBL" id="SDMP01000008">
    <property type="protein sequence ID" value="RYR43279.1"/>
    <property type="molecule type" value="Genomic_DNA"/>
</dbReference>
<feature type="domain" description="Rieske" evidence="22">
    <location>
        <begin position="175"/>
        <end position="271"/>
    </location>
</feature>
<evidence type="ECO:0000256" key="13">
    <source>
        <dbReference type="ARBA" id="ARBA00022989"/>
    </source>
</evidence>
<dbReference type="NCBIfam" id="NF045928">
    <property type="entry name" value="Cytb6fFeSPetC"/>
    <property type="match status" value="1"/>
</dbReference>
<dbReference type="GO" id="GO:0046872">
    <property type="term" value="F:metal ion binding"/>
    <property type="evidence" value="ECO:0007669"/>
    <property type="project" value="UniProtKB-KW"/>
</dbReference>
<dbReference type="InterPro" id="IPR036922">
    <property type="entry name" value="Rieske_2Fe-2S_sf"/>
</dbReference>
<keyword evidence="15" id="KW-0411">Iron-sulfur</keyword>
<dbReference type="GO" id="GO:0009535">
    <property type="term" value="C:chloroplast thylakoid membrane"/>
    <property type="evidence" value="ECO:0007669"/>
    <property type="project" value="UniProtKB-SubCell"/>
</dbReference>
<evidence type="ECO:0000256" key="5">
    <source>
        <dbReference type="ARBA" id="ARBA00022528"/>
    </source>
</evidence>
<keyword evidence="12" id="KW-0249">Electron transport</keyword>
<keyword evidence="4" id="KW-0813">Transport</keyword>
<evidence type="ECO:0000256" key="12">
    <source>
        <dbReference type="ARBA" id="ARBA00022982"/>
    </source>
</evidence>
<dbReference type="Proteomes" id="UP000289738">
    <property type="component" value="Chromosome A08"/>
</dbReference>
<name>A0A445BX16_ARAHY</name>
<proteinExistence type="inferred from homology"/>
<evidence type="ECO:0000256" key="17">
    <source>
        <dbReference type="ARBA" id="ARBA00023136"/>
    </source>
</evidence>
<feature type="transmembrane region" description="Helical" evidence="21">
    <location>
        <begin position="130"/>
        <end position="150"/>
    </location>
</feature>
<comment type="caution">
    <text evidence="23">The sequence shown here is derived from an EMBL/GenBank/DDBJ whole genome shotgun (WGS) entry which is preliminary data.</text>
</comment>
<sequence>MKHYPLTKKKSIIRNWEMKMWRCGSHVARAPYPRKTVASRLRFLTHHHIISSSSIHLPLTVCVSMASTTLPSIAPSQLCSRRRGVLCPSSSCSRKEVKIGKGKGMRVVCMATSIPADRVPDMGKRQLMNLLLLGAVALPSTGMLIPYTYFFVPPGSGSATGGTVAKDALGNDVLADQWLKAHGPGDRTLTQGLKGDPTYLVVEKDRTLATYGINAVCTHLGCVVPWNAAENKFICPCHGSQYNDQGRVVRGPAPLSLALAHCDVDDGKVVFVPWVETDFRTGDAPWWA</sequence>
<keyword evidence="5" id="KW-0150">Chloroplast</keyword>
<evidence type="ECO:0000256" key="10">
    <source>
        <dbReference type="ARBA" id="ARBA00022946"/>
    </source>
</evidence>
<evidence type="ECO:0000256" key="14">
    <source>
        <dbReference type="ARBA" id="ARBA00023004"/>
    </source>
</evidence>
<gene>
    <name evidence="23" type="ORF">Ahy_A08g039704</name>
</gene>
<evidence type="ECO:0000256" key="3">
    <source>
        <dbReference type="ARBA" id="ARBA00012952"/>
    </source>
</evidence>
<evidence type="ECO:0000256" key="20">
    <source>
        <dbReference type="ARBA" id="ARBA00047828"/>
    </source>
</evidence>
<evidence type="ECO:0000256" key="15">
    <source>
        <dbReference type="ARBA" id="ARBA00023014"/>
    </source>
</evidence>
<keyword evidence="10" id="KW-0809">Transit peptide</keyword>
<dbReference type="InterPro" id="IPR023960">
    <property type="entry name" value="Cyt_b6_f_Rieske"/>
</dbReference>
<dbReference type="InterPro" id="IPR005805">
    <property type="entry name" value="Rieske_Fe-S_prot_C"/>
</dbReference>
<evidence type="ECO:0000256" key="2">
    <source>
        <dbReference type="ARBA" id="ARBA00010651"/>
    </source>
</evidence>
<evidence type="ECO:0000256" key="21">
    <source>
        <dbReference type="SAM" id="Phobius"/>
    </source>
</evidence>
<evidence type="ECO:0000313" key="24">
    <source>
        <dbReference type="Proteomes" id="UP000289738"/>
    </source>
</evidence>
<dbReference type="HAMAP" id="MF_01335">
    <property type="entry name" value="Cytb6_f_Rieske"/>
    <property type="match status" value="1"/>
</dbReference>
<keyword evidence="7 21" id="KW-0812">Transmembrane</keyword>
<dbReference type="FunFam" id="1.20.5.700:FF:000002">
    <property type="entry name" value="Cytochrome b6-f complex iron-sulfur subunit"/>
    <property type="match status" value="1"/>
</dbReference>
<evidence type="ECO:0000259" key="22">
    <source>
        <dbReference type="PROSITE" id="PS51296"/>
    </source>
</evidence>
<keyword evidence="13 21" id="KW-1133">Transmembrane helix</keyword>
<dbReference type="CDD" id="cd03471">
    <property type="entry name" value="Rieske_cytochrome_b6f"/>
    <property type="match status" value="1"/>
</dbReference>
<dbReference type="GO" id="GO:0009767">
    <property type="term" value="P:photosynthetic electron transport chain"/>
    <property type="evidence" value="ECO:0007669"/>
    <property type="project" value="UniProtKB-ARBA"/>
</dbReference>
<protein>
    <recommendedName>
        <fullName evidence="3">plastoquinol--plastocyanin reductase</fullName>
        <ecNumber evidence="3">7.1.1.6</ecNumber>
    </recommendedName>
</protein>
<comment type="subcellular location">
    <subcellularLocation>
        <location evidence="1">Plastid</location>
        <location evidence="1">Chloroplast thylakoid membrane</location>
        <topology evidence="1">Single-pass membrane protein</topology>
    </subcellularLocation>
</comment>
<evidence type="ECO:0000256" key="18">
    <source>
        <dbReference type="ARBA" id="ARBA00023157"/>
    </source>
</evidence>
<dbReference type="Pfam" id="PF25471">
    <property type="entry name" value="TM_PetC"/>
    <property type="match status" value="1"/>
</dbReference>
<keyword evidence="17 21" id="KW-0472">Membrane</keyword>
<keyword evidence="6" id="KW-0934">Plastid</keyword>
<dbReference type="PRINTS" id="PR00162">
    <property type="entry name" value="RIESKE"/>
</dbReference>
<dbReference type="GO" id="GO:0009496">
    <property type="term" value="F:plastoquinol--plastocyanin reductase activity"/>
    <property type="evidence" value="ECO:0007669"/>
    <property type="project" value="UniProtKB-EC"/>
</dbReference>
<evidence type="ECO:0000256" key="19">
    <source>
        <dbReference type="ARBA" id="ARBA00034078"/>
    </source>
</evidence>
<evidence type="ECO:0000256" key="6">
    <source>
        <dbReference type="ARBA" id="ARBA00022640"/>
    </source>
</evidence>
<evidence type="ECO:0000256" key="1">
    <source>
        <dbReference type="ARBA" id="ARBA00004581"/>
    </source>
</evidence>
<dbReference type="FunFam" id="2.102.10.10:FF:000007">
    <property type="entry name" value="Cytochrome b6-f complex iron-sulfur subunit"/>
    <property type="match status" value="1"/>
</dbReference>
<dbReference type="PROSITE" id="PS51296">
    <property type="entry name" value="RIESKE"/>
    <property type="match status" value="1"/>
</dbReference>
<keyword evidence="16" id="KW-0793">Thylakoid</keyword>
<keyword evidence="11" id="KW-1278">Translocase</keyword>
<dbReference type="Gene3D" id="1.20.5.700">
    <property type="entry name" value="Single helix bin"/>
    <property type="match status" value="1"/>
</dbReference>
<dbReference type="InterPro" id="IPR017941">
    <property type="entry name" value="Rieske_2Fe-2S"/>
</dbReference>
<evidence type="ECO:0000256" key="11">
    <source>
        <dbReference type="ARBA" id="ARBA00022967"/>
    </source>
</evidence>
<dbReference type="EC" id="7.1.1.6" evidence="3"/>
<evidence type="ECO:0000256" key="9">
    <source>
        <dbReference type="ARBA" id="ARBA00022723"/>
    </source>
</evidence>
<comment type="similarity">
    <text evidence="2">Belongs to the Rieske iron-sulfur protein family.</text>
</comment>
<dbReference type="InterPro" id="IPR014349">
    <property type="entry name" value="Rieske_Fe-S_prot"/>
</dbReference>
<evidence type="ECO:0000256" key="8">
    <source>
        <dbReference type="ARBA" id="ARBA00022714"/>
    </source>
</evidence>
<dbReference type="NCBIfam" id="NF010001">
    <property type="entry name" value="PRK13474.1"/>
    <property type="match status" value="1"/>
</dbReference>
<keyword evidence="9" id="KW-0479">Metal-binding</keyword>
<keyword evidence="18" id="KW-1015">Disulfide bond</keyword>
<dbReference type="SUPFAM" id="SSF50022">
    <property type="entry name" value="ISP domain"/>
    <property type="match status" value="1"/>
</dbReference>
<dbReference type="InterPro" id="IPR057415">
    <property type="entry name" value="TM_PetC"/>
</dbReference>
<dbReference type="GO" id="GO:0051537">
    <property type="term" value="F:2 iron, 2 sulfur cluster binding"/>
    <property type="evidence" value="ECO:0007669"/>
    <property type="project" value="UniProtKB-KW"/>
</dbReference>
<dbReference type="STRING" id="3818.A0A445BX16"/>
<comment type="cofactor">
    <cofactor evidence="19">
        <name>[2Fe-2S] cluster</name>
        <dbReference type="ChEBI" id="CHEBI:190135"/>
    </cofactor>
</comment>
<evidence type="ECO:0000256" key="7">
    <source>
        <dbReference type="ARBA" id="ARBA00022692"/>
    </source>
</evidence>
<dbReference type="PANTHER" id="PTHR10134">
    <property type="entry name" value="CYTOCHROME B-C1 COMPLEX SUBUNIT RIESKE, MITOCHONDRIAL"/>
    <property type="match status" value="1"/>
</dbReference>
<evidence type="ECO:0000256" key="4">
    <source>
        <dbReference type="ARBA" id="ARBA00022448"/>
    </source>
</evidence>
<comment type="catalytic activity">
    <reaction evidence="20">
        <text>2 oxidized [plastocyanin] + a plastoquinol + 2 H(+)(in) = 2 reduced [plastocyanin] + a plastoquinone + 4 H(+)(out)</text>
        <dbReference type="Rhea" id="RHEA:22148"/>
        <dbReference type="Rhea" id="RHEA-COMP:9561"/>
        <dbReference type="Rhea" id="RHEA-COMP:9562"/>
        <dbReference type="Rhea" id="RHEA-COMP:10039"/>
        <dbReference type="Rhea" id="RHEA-COMP:10040"/>
        <dbReference type="ChEBI" id="CHEBI:15378"/>
        <dbReference type="ChEBI" id="CHEBI:17757"/>
        <dbReference type="ChEBI" id="CHEBI:29036"/>
        <dbReference type="ChEBI" id="CHEBI:49552"/>
        <dbReference type="ChEBI" id="CHEBI:62192"/>
        <dbReference type="EC" id="7.1.1.6"/>
    </reaction>
</comment>
<keyword evidence="24" id="KW-1185">Reference proteome</keyword>
<organism evidence="23 24">
    <name type="scientific">Arachis hypogaea</name>
    <name type="common">Peanut</name>
    <dbReference type="NCBI Taxonomy" id="3818"/>
    <lineage>
        <taxon>Eukaryota</taxon>
        <taxon>Viridiplantae</taxon>
        <taxon>Streptophyta</taxon>
        <taxon>Embryophyta</taxon>
        <taxon>Tracheophyta</taxon>
        <taxon>Spermatophyta</taxon>
        <taxon>Magnoliopsida</taxon>
        <taxon>eudicotyledons</taxon>
        <taxon>Gunneridae</taxon>
        <taxon>Pentapetalae</taxon>
        <taxon>rosids</taxon>
        <taxon>fabids</taxon>
        <taxon>Fabales</taxon>
        <taxon>Fabaceae</taxon>
        <taxon>Papilionoideae</taxon>
        <taxon>50 kb inversion clade</taxon>
        <taxon>dalbergioids sensu lato</taxon>
        <taxon>Dalbergieae</taxon>
        <taxon>Pterocarpus clade</taxon>
        <taxon>Arachis</taxon>
    </lineage>
</organism>
<dbReference type="Pfam" id="PF00355">
    <property type="entry name" value="Rieske"/>
    <property type="match status" value="1"/>
</dbReference>
<evidence type="ECO:0000256" key="16">
    <source>
        <dbReference type="ARBA" id="ARBA00023078"/>
    </source>
</evidence>
<reference evidence="23 24" key="1">
    <citation type="submission" date="2019-01" db="EMBL/GenBank/DDBJ databases">
        <title>Sequencing of cultivated peanut Arachis hypogaea provides insights into genome evolution and oil improvement.</title>
        <authorList>
            <person name="Chen X."/>
        </authorList>
    </citation>
    <scope>NUCLEOTIDE SEQUENCE [LARGE SCALE GENOMIC DNA]</scope>
    <source>
        <strain evidence="24">cv. Fuhuasheng</strain>
        <tissue evidence="23">Leaves</tissue>
    </source>
</reference>
<keyword evidence="14" id="KW-0408">Iron</keyword>
<accession>A0A445BX16</accession>